<proteinExistence type="inferred from homology"/>
<protein>
    <submittedName>
        <fullName evidence="4">Enoyl-CoA hydratase/carnithine racemase</fullName>
    </submittedName>
</protein>
<dbReference type="EMBL" id="JACIJS010000010">
    <property type="protein sequence ID" value="MBB5516924.1"/>
    <property type="molecule type" value="Genomic_DNA"/>
</dbReference>
<dbReference type="Gene3D" id="3.90.226.10">
    <property type="entry name" value="2-enoyl-CoA Hydratase, Chain A, domain 1"/>
    <property type="match status" value="1"/>
</dbReference>
<evidence type="ECO:0000256" key="3">
    <source>
        <dbReference type="SAM" id="MobiDB-lite"/>
    </source>
</evidence>
<name>A0A840X288_9RHOB</name>
<dbReference type="Proteomes" id="UP000553766">
    <property type="component" value="Unassembled WGS sequence"/>
</dbReference>
<evidence type="ECO:0000256" key="1">
    <source>
        <dbReference type="ARBA" id="ARBA00005254"/>
    </source>
</evidence>
<comment type="caution">
    <text evidence="4">The sequence shown here is derived from an EMBL/GenBank/DDBJ whole genome shotgun (WGS) entry which is preliminary data.</text>
</comment>
<dbReference type="InterPro" id="IPR029045">
    <property type="entry name" value="ClpP/crotonase-like_dom_sf"/>
</dbReference>
<dbReference type="GO" id="GO:0003824">
    <property type="term" value="F:catalytic activity"/>
    <property type="evidence" value="ECO:0007669"/>
    <property type="project" value="InterPro"/>
</dbReference>
<dbReference type="SUPFAM" id="SSF52096">
    <property type="entry name" value="ClpP/crotonase"/>
    <property type="match status" value="1"/>
</dbReference>
<dbReference type="AlphaFoldDB" id="A0A840X288"/>
<dbReference type="RefSeq" id="WP_184012880.1">
    <property type="nucleotide sequence ID" value="NZ_JACIJS010000010.1"/>
</dbReference>
<gene>
    <name evidence="4" type="ORF">FHS89_002968</name>
</gene>
<dbReference type="Pfam" id="PF00378">
    <property type="entry name" value="ECH_1"/>
    <property type="match status" value="1"/>
</dbReference>
<organism evidence="4 5">
    <name type="scientific">Rubricella aquisinus</name>
    <dbReference type="NCBI Taxonomy" id="2028108"/>
    <lineage>
        <taxon>Bacteria</taxon>
        <taxon>Pseudomonadati</taxon>
        <taxon>Pseudomonadota</taxon>
        <taxon>Alphaproteobacteria</taxon>
        <taxon>Rhodobacterales</taxon>
        <taxon>Paracoccaceae</taxon>
        <taxon>Rubricella</taxon>
    </lineage>
</organism>
<dbReference type="InterPro" id="IPR001753">
    <property type="entry name" value="Enoyl-CoA_hydra/iso"/>
</dbReference>
<sequence>MTDEVRVLTDGPIGHIIMNAPKRHNALTMDMLAVMGRALDTFEADPAIRVIVIGSSGKSFCAGADFGTIRAGKLTENPYAKFIDRLENVRQPTIAALNGGVYGAGFDLALACDFRFGVRGMKASIPAARLGIYYPPDGIERVVNRLGPEVARRLFLAADTLGDMDLLQSRFLTSIVPLDQLSEKTVTAAHHIASLAPDAVQGMKMAILQAEHQHLDTAASIEKMMRSFSSAEHKEGLAALKEKRTPKFDDPTLG</sequence>
<reference evidence="4 5" key="1">
    <citation type="submission" date="2020-08" db="EMBL/GenBank/DDBJ databases">
        <title>Genomic Encyclopedia of Type Strains, Phase IV (KMG-IV): sequencing the most valuable type-strain genomes for metagenomic binning, comparative biology and taxonomic classification.</title>
        <authorList>
            <person name="Goeker M."/>
        </authorList>
    </citation>
    <scope>NUCLEOTIDE SEQUENCE [LARGE SCALE GENOMIC DNA]</scope>
    <source>
        <strain evidence="4 5">DSM 103377</strain>
    </source>
</reference>
<dbReference type="PANTHER" id="PTHR11941">
    <property type="entry name" value="ENOYL-COA HYDRATASE-RELATED"/>
    <property type="match status" value="1"/>
</dbReference>
<dbReference type="GO" id="GO:0006635">
    <property type="term" value="P:fatty acid beta-oxidation"/>
    <property type="evidence" value="ECO:0007669"/>
    <property type="project" value="TreeGrafter"/>
</dbReference>
<dbReference type="PANTHER" id="PTHR11941:SF54">
    <property type="entry name" value="ENOYL-COA HYDRATASE, MITOCHONDRIAL"/>
    <property type="match status" value="1"/>
</dbReference>
<evidence type="ECO:0000313" key="5">
    <source>
        <dbReference type="Proteomes" id="UP000553766"/>
    </source>
</evidence>
<evidence type="ECO:0000256" key="2">
    <source>
        <dbReference type="RuleBase" id="RU003707"/>
    </source>
</evidence>
<accession>A0A840X288</accession>
<feature type="region of interest" description="Disordered" evidence="3">
    <location>
        <begin position="235"/>
        <end position="254"/>
    </location>
</feature>
<keyword evidence="5" id="KW-1185">Reference proteome</keyword>
<evidence type="ECO:0000313" key="4">
    <source>
        <dbReference type="EMBL" id="MBB5516924.1"/>
    </source>
</evidence>
<dbReference type="CDD" id="cd06558">
    <property type="entry name" value="crotonase-like"/>
    <property type="match status" value="1"/>
</dbReference>
<dbReference type="PROSITE" id="PS00166">
    <property type="entry name" value="ENOYL_COA_HYDRATASE"/>
    <property type="match status" value="1"/>
</dbReference>
<comment type="similarity">
    <text evidence="1 2">Belongs to the enoyl-CoA hydratase/isomerase family.</text>
</comment>
<dbReference type="InterPro" id="IPR018376">
    <property type="entry name" value="Enoyl-CoA_hyd/isom_CS"/>
</dbReference>